<dbReference type="InterPro" id="IPR005303">
    <property type="entry name" value="MOCOS_middle"/>
</dbReference>
<dbReference type="InterPro" id="IPR005302">
    <property type="entry name" value="MoCF_Sase_C"/>
</dbReference>
<accession>A0ABR3GLK0</accession>
<dbReference type="Pfam" id="PF03473">
    <property type="entry name" value="MOSC"/>
    <property type="match status" value="1"/>
</dbReference>
<evidence type="ECO:0000313" key="2">
    <source>
        <dbReference type="EMBL" id="KAL0636794.1"/>
    </source>
</evidence>
<protein>
    <recommendedName>
        <fullName evidence="1">MOSC domain-containing protein</fullName>
    </recommendedName>
</protein>
<keyword evidence="3" id="KW-1185">Reference proteome</keyword>
<dbReference type="PROSITE" id="PS51340">
    <property type="entry name" value="MOSC"/>
    <property type="match status" value="1"/>
</dbReference>
<name>A0ABR3GLK0_9PEZI</name>
<dbReference type="SUPFAM" id="SSF141673">
    <property type="entry name" value="MOSC N-terminal domain-like"/>
    <property type="match status" value="1"/>
</dbReference>
<dbReference type="EMBL" id="JBBBZM010000043">
    <property type="protein sequence ID" value="KAL0636794.1"/>
    <property type="molecule type" value="Genomic_DNA"/>
</dbReference>
<sequence>MAMNIAQLYIHPIKSLRSIPVQSITITPNGLQHDRTFILVRILPDGAIKNMTIKETSELCLFQPTLSPDGQSISVFFTPMPSAPPITIPLEPVITPETKSYEINIFSTAATGYDVGSEFALFFSNHLGYPVRLVYIGRNQRSTHPAIAPPTTSTPHPQGIAFADAAPILVSTRASLDDVAARQGGVFDLTKFRSNIFVATPDGATAYDEELWAQVEVGETPVRLTMTFNTVRCQSINVDYETGKLMPAGEQIYKKMTKDRRINPYFPFRPCFGRYAFCEQFGRFPL</sequence>
<proteinExistence type="predicted"/>
<reference evidence="2 3" key="1">
    <citation type="submission" date="2024-02" db="EMBL/GenBank/DDBJ databases">
        <title>Discinaceae phylogenomics.</title>
        <authorList>
            <person name="Dirks A.C."/>
            <person name="James T.Y."/>
        </authorList>
    </citation>
    <scope>NUCLEOTIDE SEQUENCE [LARGE SCALE GENOMIC DNA]</scope>
    <source>
        <strain evidence="2 3">ACD0624</strain>
    </source>
</reference>
<dbReference type="Proteomes" id="UP001447188">
    <property type="component" value="Unassembled WGS sequence"/>
</dbReference>
<evidence type="ECO:0000313" key="3">
    <source>
        <dbReference type="Proteomes" id="UP001447188"/>
    </source>
</evidence>
<evidence type="ECO:0000259" key="1">
    <source>
        <dbReference type="PROSITE" id="PS51340"/>
    </source>
</evidence>
<organism evidence="2 3">
    <name type="scientific">Discina gigas</name>
    <dbReference type="NCBI Taxonomy" id="1032678"/>
    <lineage>
        <taxon>Eukaryota</taxon>
        <taxon>Fungi</taxon>
        <taxon>Dikarya</taxon>
        <taxon>Ascomycota</taxon>
        <taxon>Pezizomycotina</taxon>
        <taxon>Pezizomycetes</taxon>
        <taxon>Pezizales</taxon>
        <taxon>Discinaceae</taxon>
        <taxon>Discina</taxon>
    </lineage>
</organism>
<gene>
    <name evidence="2" type="ORF">Q9L58_004150</name>
</gene>
<comment type="caution">
    <text evidence="2">The sequence shown here is derived from an EMBL/GenBank/DDBJ whole genome shotgun (WGS) entry which is preliminary data.</text>
</comment>
<dbReference type="Pfam" id="PF03476">
    <property type="entry name" value="MOSC_N"/>
    <property type="match status" value="1"/>
</dbReference>
<feature type="domain" description="MOSC" evidence="1">
    <location>
        <begin position="140"/>
        <end position="286"/>
    </location>
</feature>